<protein>
    <submittedName>
        <fullName evidence="7">LON peptidase N-terminal domain and RING finger protein 3</fullName>
    </submittedName>
</protein>
<dbReference type="InterPro" id="IPR001841">
    <property type="entry name" value="Znf_RING"/>
</dbReference>
<dbReference type="EMBL" id="SEYY01021904">
    <property type="protein sequence ID" value="KAB7495971.1"/>
    <property type="molecule type" value="Genomic_DNA"/>
</dbReference>
<evidence type="ECO:0000313" key="7">
    <source>
        <dbReference type="EMBL" id="KAB7495971.1"/>
    </source>
</evidence>
<keyword evidence="2 4" id="KW-0863">Zinc-finger</keyword>
<dbReference type="Proteomes" id="UP000326759">
    <property type="component" value="Unassembled WGS sequence"/>
</dbReference>
<dbReference type="Gene3D" id="3.30.40.10">
    <property type="entry name" value="Zinc/RING finger domain, C3HC4 (zinc finger)"/>
    <property type="match status" value="2"/>
</dbReference>
<dbReference type="InterPro" id="IPR013083">
    <property type="entry name" value="Znf_RING/FYVE/PHD"/>
</dbReference>
<dbReference type="GO" id="GO:0008270">
    <property type="term" value="F:zinc ion binding"/>
    <property type="evidence" value="ECO:0007669"/>
    <property type="project" value="UniProtKB-KW"/>
</dbReference>
<keyword evidence="8" id="KW-1185">Reference proteome</keyword>
<evidence type="ECO:0000256" key="2">
    <source>
        <dbReference type="ARBA" id="ARBA00022771"/>
    </source>
</evidence>
<keyword evidence="1" id="KW-0479">Metal-binding</keyword>
<gene>
    <name evidence="7" type="primary">Lonrf3_1</name>
    <name evidence="7" type="ORF">Anas_03088</name>
</gene>
<dbReference type="PANTHER" id="PTHR23327:SF42">
    <property type="entry name" value="LON PEPTIDASE N-TERMINAL DOMAIN AND RING FINGER PROTEIN C14F5.10C"/>
    <property type="match status" value="1"/>
</dbReference>
<dbReference type="PROSITE" id="PS50089">
    <property type="entry name" value="ZF_RING_2"/>
    <property type="match status" value="2"/>
</dbReference>
<keyword evidence="3" id="KW-0862">Zinc</keyword>
<dbReference type="InterPro" id="IPR019734">
    <property type="entry name" value="TPR_rpt"/>
</dbReference>
<sequence length="417" mass="47099">HISCEKAVSLVWKIVDYLKKENINNFAFQKDSFLCPYCMGFLYEPITLSCGHTYCKMCAINGTIKACLVCNTTNDTSAPEINVLISSLLEKWWSKEMKGISLRTEGETFIKEKKYSKALKTFTEARELVPSDHILLCRRSQVNLILGNDQDALRDACEATLHRPEWAMGYFCKSNALLALGREEDALVAMFVYALLANPEDGERVHYEVAKLILLILRRSAVRADGAQAFLSASRRDRRCPKEIEKAAAESLRAKRKKRRSSSIKTSFHHFITEDVPVVARVMSRLSSEVSKIKNCVNSYKVTVNNSVSHSSDFECPLCFLCFWEPVTTVCGHTFCRACLARSLDHASQCPLCKTSLRGILEVKPFNDGRSIVHAVGTRRFRCVTKSMRDGYNTSTIEYIEDKVVSDEDLPKLQTPS</sequence>
<dbReference type="AlphaFoldDB" id="A0A5N5SPG3"/>
<evidence type="ECO:0000256" key="5">
    <source>
        <dbReference type="PROSITE-ProRule" id="PRU00339"/>
    </source>
</evidence>
<reference evidence="7 8" key="1">
    <citation type="journal article" date="2019" name="PLoS Biol.">
        <title>Sex chromosomes control vertical transmission of feminizing Wolbachia symbionts in an isopod.</title>
        <authorList>
            <person name="Becking T."/>
            <person name="Chebbi M.A."/>
            <person name="Giraud I."/>
            <person name="Moumen B."/>
            <person name="Laverre T."/>
            <person name="Caubet Y."/>
            <person name="Peccoud J."/>
            <person name="Gilbert C."/>
            <person name="Cordaux R."/>
        </authorList>
    </citation>
    <scope>NUCLEOTIDE SEQUENCE [LARGE SCALE GENOMIC DNA]</scope>
    <source>
        <strain evidence="7">ANa2</strain>
        <tissue evidence="7">Whole body excluding digestive tract and cuticle</tissue>
    </source>
</reference>
<dbReference type="SUPFAM" id="SSF57850">
    <property type="entry name" value="RING/U-box"/>
    <property type="match status" value="2"/>
</dbReference>
<dbReference type="InterPro" id="IPR017907">
    <property type="entry name" value="Znf_RING_CS"/>
</dbReference>
<name>A0A5N5SPG3_9CRUS</name>
<keyword evidence="5" id="KW-0802">TPR repeat</keyword>
<dbReference type="PROSITE" id="PS00518">
    <property type="entry name" value="ZF_RING_1"/>
    <property type="match status" value="2"/>
</dbReference>
<dbReference type="CDD" id="cd16513">
    <property type="entry name" value="RING-HC_LONFs_rpt1"/>
    <property type="match status" value="1"/>
</dbReference>
<evidence type="ECO:0000256" key="4">
    <source>
        <dbReference type="PROSITE-ProRule" id="PRU00175"/>
    </source>
</evidence>
<evidence type="ECO:0000256" key="1">
    <source>
        <dbReference type="ARBA" id="ARBA00022723"/>
    </source>
</evidence>
<comment type="caution">
    <text evidence="7">The sequence shown here is derived from an EMBL/GenBank/DDBJ whole genome shotgun (WGS) entry which is preliminary data.</text>
</comment>
<proteinExistence type="predicted"/>
<evidence type="ECO:0000256" key="3">
    <source>
        <dbReference type="ARBA" id="ARBA00022833"/>
    </source>
</evidence>
<dbReference type="SMART" id="SM00184">
    <property type="entry name" value="RING"/>
    <property type="match status" value="2"/>
</dbReference>
<dbReference type="PROSITE" id="PS50005">
    <property type="entry name" value="TPR"/>
    <property type="match status" value="1"/>
</dbReference>
<feature type="non-terminal residue" evidence="7">
    <location>
        <position position="1"/>
    </location>
</feature>
<dbReference type="PANTHER" id="PTHR23327">
    <property type="entry name" value="RING FINGER PROTEIN 127"/>
    <property type="match status" value="1"/>
</dbReference>
<dbReference type="Gene3D" id="1.25.40.10">
    <property type="entry name" value="Tetratricopeptide repeat domain"/>
    <property type="match status" value="1"/>
</dbReference>
<evidence type="ECO:0000259" key="6">
    <source>
        <dbReference type="PROSITE" id="PS50089"/>
    </source>
</evidence>
<dbReference type="GO" id="GO:0005737">
    <property type="term" value="C:cytoplasm"/>
    <property type="evidence" value="ECO:0007669"/>
    <property type="project" value="UniProtKB-ARBA"/>
</dbReference>
<dbReference type="OrthoDB" id="264917at2759"/>
<dbReference type="GO" id="GO:0061630">
    <property type="term" value="F:ubiquitin protein ligase activity"/>
    <property type="evidence" value="ECO:0007669"/>
    <property type="project" value="TreeGrafter"/>
</dbReference>
<feature type="repeat" description="TPR" evidence="5">
    <location>
        <begin position="99"/>
        <end position="132"/>
    </location>
</feature>
<organism evidence="7 8">
    <name type="scientific">Armadillidium nasatum</name>
    <dbReference type="NCBI Taxonomy" id="96803"/>
    <lineage>
        <taxon>Eukaryota</taxon>
        <taxon>Metazoa</taxon>
        <taxon>Ecdysozoa</taxon>
        <taxon>Arthropoda</taxon>
        <taxon>Crustacea</taxon>
        <taxon>Multicrustacea</taxon>
        <taxon>Malacostraca</taxon>
        <taxon>Eumalacostraca</taxon>
        <taxon>Peracarida</taxon>
        <taxon>Isopoda</taxon>
        <taxon>Oniscidea</taxon>
        <taxon>Crinocheta</taxon>
        <taxon>Armadillidiidae</taxon>
        <taxon>Armadillidium</taxon>
    </lineage>
</organism>
<feature type="domain" description="RING-type" evidence="6">
    <location>
        <begin position="35"/>
        <end position="71"/>
    </location>
</feature>
<dbReference type="InterPro" id="IPR011990">
    <property type="entry name" value="TPR-like_helical_dom_sf"/>
</dbReference>
<dbReference type="Pfam" id="PF13923">
    <property type="entry name" value="zf-C3HC4_2"/>
    <property type="match status" value="1"/>
</dbReference>
<dbReference type="CDD" id="cd16514">
    <property type="entry name" value="RING-HC_LONFs_rpt2"/>
    <property type="match status" value="1"/>
</dbReference>
<accession>A0A5N5SPG3</accession>
<evidence type="ECO:0000313" key="8">
    <source>
        <dbReference type="Proteomes" id="UP000326759"/>
    </source>
</evidence>
<feature type="domain" description="RING-type" evidence="6">
    <location>
        <begin position="316"/>
        <end position="354"/>
    </location>
</feature>
<dbReference type="SUPFAM" id="SSF48452">
    <property type="entry name" value="TPR-like"/>
    <property type="match status" value="1"/>
</dbReference>